<feature type="region of interest" description="Disordered" evidence="1">
    <location>
        <begin position="186"/>
        <end position="234"/>
    </location>
</feature>
<dbReference type="EMBL" id="LK391708">
    <property type="protein sequence ID" value="CDR95857.1"/>
    <property type="molecule type" value="Genomic_DNA"/>
</dbReference>
<proteinExistence type="predicted"/>
<feature type="compositionally biased region" description="Polar residues" evidence="1">
    <location>
        <begin position="430"/>
        <end position="447"/>
    </location>
</feature>
<feature type="compositionally biased region" description="Polar residues" evidence="1">
    <location>
        <begin position="455"/>
        <end position="464"/>
    </location>
</feature>
<evidence type="ECO:0000256" key="1">
    <source>
        <dbReference type="SAM" id="MobiDB-lite"/>
    </source>
</evidence>
<evidence type="ECO:0000313" key="3">
    <source>
        <dbReference type="Proteomes" id="UP000033188"/>
    </source>
</evidence>
<dbReference type="RefSeq" id="XP_012768043.1">
    <property type="nucleotide sequence ID" value="XM_012912589.1"/>
</dbReference>
<reference evidence="3" key="1">
    <citation type="submission" date="2014-06" db="EMBL/GenBank/DDBJ databases">
        <authorList>
            <person name="Aslett M."/>
            <person name="De Silva N."/>
        </authorList>
    </citation>
    <scope>NUCLEOTIDE SEQUENCE [LARGE SCALE GENOMIC DNA]</scope>
    <source>
        <strain evidence="3">Bond</strain>
    </source>
</reference>
<dbReference type="KEGG" id="bbig:BBBOND_0210100"/>
<name>A0A061D7B0_BABBI</name>
<gene>
    <name evidence="2" type="ORF">BBBOND_0210100</name>
</gene>
<protein>
    <submittedName>
        <fullName evidence="2">Uncharacterized protein</fullName>
    </submittedName>
</protein>
<feature type="region of interest" description="Disordered" evidence="1">
    <location>
        <begin position="430"/>
        <end position="464"/>
    </location>
</feature>
<evidence type="ECO:0000313" key="2">
    <source>
        <dbReference type="EMBL" id="CDR95857.1"/>
    </source>
</evidence>
<dbReference type="OMA" id="MRENIAS"/>
<dbReference type="Proteomes" id="UP000033188">
    <property type="component" value="Chromosome 2"/>
</dbReference>
<dbReference type="OrthoDB" id="428826at2759"/>
<organism evidence="2 3">
    <name type="scientific">Babesia bigemina</name>
    <dbReference type="NCBI Taxonomy" id="5866"/>
    <lineage>
        <taxon>Eukaryota</taxon>
        <taxon>Sar</taxon>
        <taxon>Alveolata</taxon>
        <taxon>Apicomplexa</taxon>
        <taxon>Aconoidasida</taxon>
        <taxon>Piroplasmida</taxon>
        <taxon>Babesiidae</taxon>
        <taxon>Babesia</taxon>
    </lineage>
</organism>
<accession>A0A061D7B0</accession>
<dbReference type="VEuPathDB" id="PiroplasmaDB:BBBOND_0210100"/>
<keyword evidence="3" id="KW-1185">Reference proteome</keyword>
<feature type="compositionally biased region" description="Polar residues" evidence="1">
    <location>
        <begin position="186"/>
        <end position="224"/>
    </location>
</feature>
<dbReference type="GeneID" id="24564398"/>
<dbReference type="AlphaFoldDB" id="A0A061D7B0"/>
<sequence length="556" mass="61808">MHVTPGIVNHPEGGSNFPMSTRAGYPHQPGMPGYALPGLMYERGDEQHNMHAGYNSETVTDAFYDGIVNPMYNFESTYLMRENIASVPENNSHMVNSGTKEYPEGVKLYTGNATPESRFAYNNRDVGYYPGWYGNGYQYMGGYGHSLPPAVNYGVAHDSKHIAQPQVDIASVSTDCDMSATRLQYSSGNREMGQHSTYASDSTQSAEQSVVSETSPMLQATSTPSTPPKRDSNLMHNEELNVTHELAPGPLVYRNGYSGAYYNDHASRQIPDDIGDRAYMENGLHGDEKHMNRGRNGWSDITYPNYATMSGVNAVKDPGNHRHAVLPRFYNVAQAQYATPVVYHTNGWTQKGYVGDTVSPNRYAAVPEVSGYYDQSSDIGAMKAEDYITGSMTDMNGNQMEQTSAPRIMSQMSGVYDYCYDRAQSSNDFYNQVNGGNSDTQQRSTSMDYGEEPLESSSKSTDGIKQEINIESQKILNRSNIDFLRMSDSLWQSLRSTGMFKLGNKGRAILKSKISKQLKMNPQLRMRALCISGVRRATTRQLFQLAQICGIKSHLK</sequence>